<reference evidence="3" key="1">
    <citation type="submission" date="2025-08" db="UniProtKB">
        <authorList>
            <consortium name="RefSeq"/>
        </authorList>
    </citation>
    <scope>IDENTIFICATION</scope>
</reference>
<dbReference type="Proteomes" id="UP000515152">
    <property type="component" value="Chromosome 26"/>
</dbReference>
<sequence>MGRPRSVGEVDQVAPQSALSVKNPSDQSKAQTQPKQRLSRAHRTNGRWKKPIVEDVHSPAPHELDWVKEVREKPSKHTGNQKENHYLSRHGGRGRGEVGAPQSKPRSPTDPSKAQNQNQTQAQPGCRRARRRNAHFKWRKKRAAMEDPPVPPPREQQHLEGEDWEQELSGHAGDQEDDHDSPYGIEDVMTVALMKLSVKPAWSGLVPTLYNPSVHHMPQVRWEYGSHAVVEGQFSDVED</sequence>
<evidence type="ECO:0000313" key="2">
    <source>
        <dbReference type="Proteomes" id="UP000515152"/>
    </source>
</evidence>
<feature type="compositionally biased region" description="Polar residues" evidence="1">
    <location>
        <begin position="104"/>
        <end position="123"/>
    </location>
</feature>
<gene>
    <name evidence="3" type="primary">LOC105892298</name>
</gene>
<dbReference type="GeneID" id="105892298"/>
<dbReference type="OrthoDB" id="10442295at2759"/>
<feature type="compositionally biased region" description="Basic and acidic residues" evidence="1">
    <location>
        <begin position="51"/>
        <end position="86"/>
    </location>
</feature>
<feature type="region of interest" description="Disordered" evidence="1">
    <location>
        <begin position="1"/>
        <end position="184"/>
    </location>
</feature>
<dbReference type="AlphaFoldDB" id="A0A6P8EUB9"/>
<keyword evidence="2" id="KW-1185">Reference proteome</keyword>
<feature type="compositionally biased region" description="Polar residues" evidence="1">
    <location>
        <begin position="14"/>
        <end position="36"/>
    </location>
</feature>
<dbReference type="KEGG" id="char:105892298"/>
<feature type="compositionally biased region" description="Basic residues" evidence="1">
    <location>
        <begin position="127"/>
        <end position="142"/>
    </location>
</feature>
<proteinExistence type="predicted"/>
<evidence type="ECO:0000313" key="3">
    <source>
        <dbReference type="RefSeq" id="XP_031419833.1"/>
    </source>
</evidence>
<name>A0A6P8EUB9_CLUHA</name>
<dbReference type="RefSeq" id="XP_031419833.1">
    <property type="nucleotide sequence ID" value="XM_031563973.2"/>
</dbReference>
<feature type="compositionally biased region" description="Basic residues" evidence="1">
    <location>
        <begin position="37"/>
        <end position="50"/>
    </location>
</feature>
<evidence type="ECO:0000256" key="1">
    <source>
        <dbReference type="SAM" id="MobiDB-lite"/>
    </source>
</evidence>
<accession>A0A6P8EUB9</accession>
<organism evidence="2 3">
    <name type="scientific">Clupea harengus</name>
    <name type="common">Atlantic herring</name>
    <dbReference type="NCBI Taxonomy" id="7950"/>
    <lineage>
        <taxon>Eukaryota</taxon>
        <taxon>Metazoa</taxon>
        <taxon>Chordata</taxon>
        <taxon>Craniata</taxon>
        <taxon>Vertebrata</taxon>
        <taxon>Euteleostomi</taxon>
        <taxon>Actinopterygii</taxon>
        <taxon>Neopterygii</taxon>
        <taxon>Teleostei</taxon>
        <taxon>Clupei</taxon>
        <taxon>Clupeiformes</taxon>
        <taxon>Clupeoidei</taxon>
        <taxon>Clupeidae</taxon>
        <taxon>Clupea</taxon>
    </lineage>
</organism>
<protein>
    <submittedName>
        <fullName evidence="3">Uncharacterized protein LOC105892298</fullName>
    </submittedName>
</protein>